<name>A0A1M5AXR1_9FIRM</name>
<sequence length="122" mass="13505">MKIGAGGLQNLAAQDLIARQGDAAGRVKPLPDPAVLQARDMAQNLLHHDLNRAVEQLNHLAYLLNQALEFAIIKQGKVTRVRVKDRAKGQTRDLTPEEALALLVKTDEPEEKTKGRYLDDYA</sequence>
<dbReference type="Proteomes" id="UP000184148">
    <property type="component" value="Unassembled WGS sequence"/>
</dbReference>
<organism evidence="1 2">
    <name type="scientific">Desulforamulus putei DSM 12395</name>
    <dbReference type="NCBI Taxonomy" id="1121429"/>
    <lineage>
        <taxon>Bacteria</taxon>
        <taxon>Bacillati</taxon>
        <taxon>Bacillota</taxon>
        <taxon>Clostridia</taxon>
        <taxon>Eubacteriales</taxon>
        <taxon>Peptococcaceae</taxon>
        <taxon>Desulforamulus</taxon>
    </lineage>
</organism>
<evidence type="ECO:0000313" key="1">
    <source>
        <dbReference type="EMBL" id="SHF35000.1"/>
    </source>
</evidence>
<evidence type="ECO:0000313" key="2">
    <source>
        <dbReference type="Proteomes" id="UP000184148"/>
    </source>
</evidence>
<accession>A0A1M5AXR1</accession>
<dbReference type="InterPro" id="IPR035924">
    <property type="entry name" value="FlaG-like_sf"/>
</dbReference>
<gene>
    <name evidence="1" type="ORF">SAMN02745133_02417</name>
</gene>
<protein>
    <submittedName>
        <fullName evidence="1">FlaG protein</fullName>
    </submittedName>
</protein>
<reference evidence="2" key="1">
    <citation type="submission" date="2016-11" db="EMBL/GenBank/DDBJ databases">
        <authorList>
            <person name="Varghese N."/>
            <person name="Submissions S."/>
        </authorList>
    </citation>
    <scope>NUCLEOTIDE SEQUENCE [LARGE SCALE GENOMIC DNA]</scope>
    <source>
        <strain evidence="2">DSM 12395</strain>
    </source>
</reference>
<proteinExistence type="predicted"/>
<dbReference type="SUPFAM" id="SSF160214">
    <property type="entry name" value="FlaG-like"/>
    <property type="match status" value="1"/>
</dbReference>
<dbReference type="STRING" id="1121429.SAMN02745133_02417"/>
<dbReference type="Pfam" id="PF03646">
    <property type="entry name" value="FlaG"/>
    <property type="match status" value="1"/>
</dbReference>
<dbReference type="EMBL" id="FQUY01000019">
    <property type="protein sequence ID" value="SHF35000.1"/>
    <property type="molecule type" value="Genomic_DNA"/>
</dbReference>
<dbReference type="AlphaFoldDB" id="A0A1M5AXR1"/>
<dbReference type="OrthoDB" id="1806891at2"/>
<dbReference type="InterPro" id="IPR005186">
    <property type="entry name" value="FlaG"/>
</dbReference>
<dbReference type="RefSeq" id="WP_073239639.1">
    <property type="nucleotide sequence ID" value="NZ_FQUY01000019.1"/>
</dbReference>
<keyword evidence="2" id="KW-1185">Reference proteome</keyword>